<sequence>MSRFLCTAIAILALALGVGFTPYADASDDYQAALKKFRSASQTQKFFNNAYGYALFPTIGKGGIGIGAAYGKGRVYKRGTYTGDTTVTQVSIGFQLGGQAYSEIIFFKNAQAYNEFTSGTFEFGAQASAVAITLGANAQAGSTGNSAGAGNHADDSSNAALGAYINNMAVFTLAKGGLMYEAALAGQSFTFEDR</sequence>
<feature type="signal peptide" evidence="1">
    <location>
        <begin position="1"/>
        <end position="26"/>
    </location>
</feature>
<comment type="caution">
    <text evidence="3">The sequence shown here is derived from an EMBL/GenBank/DDBJ whole genome shotgun (WGS) entry which is preliminary data.</text>
</comment>
<evidence type="ECO:0000313" key="4">
    <source>
        <dbReference type="Proteomes" id="UP000613743"/>
    </source>
</evidence>
<reference evidence="3" key="1">
    <citation type="journal article" date="2014" name="Int. J. Syst. Evol. Microbiol.">
        <title>Complete genome sequence of Corynebacterium casei LMG S-19264T (=DSM 44701T), isolated from a smear-ripened cheese.</title>
        <authorList>
            <consortium name="US DOE Joint Genome Institute (JGI-PGF)"/>
            <person name="Walter F."/>
            <person name="Albersmeier A."/>
            <person name="Kalinowski J."/>
            <person name="Ruckert C."/>
        </authorList>
    </citation>
    <scope>NUCLEOTIDE SEQUENCE</scope>
    <source>
        <strain evidence="3">JCM 30804</strain>
    </source>
</reference>
<dbReference type="AlphaFoldDB" id="A0A917N9Q6"/>
<evidence type="ECO:0000259" key="2">
    <source>
        <dbReference type="Pfam" id="PF04366"/>
    </source>
</evidence>
<dbReference type="Pfam" id="PF04366">
    <property type="entry name" value="Ysc84"/>
    <property type="match status" value="1"/>
</dbReference>
<keyword evidence="1" id="KW-0732">Signal</keyword>
<dbReference type="Proteomes" id="UP000613743">
    <property type="component" value="Unassembled WGS sequence"/>
</dbReference>
<accession>A0A917N9Q6</accession>
<evidence type="ECO:0000256" key="1">
    <source>
        <dbReference type="SAM" id="SignalP"/>
    </source>
</evidence>
<reference evidence="3" key="2">
    <citation type="submission" date="2020-09" db="EMBL/GenBank/DDBJ databases">
        <authorList>
            <person name="Sun Q."/>
            <person name="Ohkuma M."/>
        </authorList>
    </citation>
    <scope>NUCLEOTIDE SEQUENCE</scope>
    <source>
        <strain evidence="3">JCM 30804</strain>
    </source>
</reference>
<protein>
    <recommendedName>
        <fullName evidence="2">Ysc84 actin-binding domain-containing protein</fullName>
    </recommendedName>
</protein>
<dbReference type="EMBL" id="BMPZ01000003">
    <property type="protein sequence ID" value="GGI80996.1"/>
    <property type="molecule type" value="Genomic_DNA"/>
</dbReference>
<dbReference type="InterPro" id="IPR007461">
    <property type="entry name" value="Ysc84_actin-binding"/>
</dbReference>
<name>A0A917N9Q6_9GAMM</name>
<evidence type="ECO:0000313" key="3">
    <source>
        <dbReference type="EMBL" id="GGI80996.1"/>
    </source>
</evidence>
<dbReference type="RefSeq" id="WP_188919982.1">
    <property type="nucleotide sequence ID" value="NZ_BMPZ01000003.1"/>
</dbReference>
<keyword evidence="4" id="KW-1185">Reference proteome</keyword>
<feature type="domain" description="Ysc84 actin-binding" evidence="2">
    <location>
        <begin position="89"/>
        <end position="188"/>
    </location>
</feature>
<organism evidence="3 4">
    <name type="scientific">Shewanella gelidii</name>
    <dbReference type="NCBI Taxonomy" id="1642821"/>
    <lineage>
        <taxon>Bacteria</taxon>
        <taxon>Pseudomonadati</taxon>
        <taxon>Pseudomonadota</taxon>
        <taxon>Gammaproteobacteria</taxon>
        <taxon>Alteromonadales</taxon>
        <taxon>Shewanellaceae</taxon>
        <taxon>Shewanella</taxon>
    </lineage>
</organism>
<dbReference type="CDD" id="cd11524">
    <property type="entry name" value="SYLF"/>
    <property type="match status" value="1"/>
</dbReference>
<proteinExistence type="predicted"/>
<feature type="chain" id="PRO_5036951866" description="Ysc84 actin-binding domain-containing protein" evidence="1">
    <location>
        <begin position="27"/>
        <end position="194"/>
    </location>
</feature>
<gene>
    <name evidence="3" type="ORF">GCM10009332_17940</name>
</gene>